<dbReference type="EMBL" id="OE001837">
    <property type="protein sequence ID" value="CAD7457672.1"/>
    <property type="molecule type" value="Genomic_DNA"/>
</dbReference>
<evidence type="ECO:0000313" key="3">
    <source>
        <dbReference type="EMBL" id="CAD7457672.1"/>
    </source>
</evidence>
<feature type="signal peptide" evidence="2">
    <location>
        <begin position="1"/>
        <end position="26"/>
    </location>
</feature>
<evidence type="ECO:0000256" key="1">
    <source>
        <dbReference type="SAM" id="MobiDB-lite"/>
    </source>
</evidence>
<dbReference type="AlphaFoldDB" id="A0A7R9IG74"/>
<sequence length="149" mass="17348">MKLLGFYQCAIAMLICLLSFVILSEARPYINSEHTLQNMRQIPQWHCLRYRRFDLVRRCRNHRLLDSRILKEHMPEESTKPPKKSPIEPIETPRQSPTESKESREVSTVETVGAPANETQDSNNMKTDDAVYETHLVFVSDHDRPNLNA</sequence>
<gene>
    <name evidence="3" type="ORF">TTEB3V08_LOCUS5663</name>
</gene>
<proteinExistence type="predicted"/>
<keyword evidence="2" id="KW-0732">Signal</keyword>
<feature type="region of interest" description="Disordered" evidence="1">
    <location>
        <begin position="70"/>
        <end position="129"/>
    </location>
</feature>
<evidence type="ECO:0000256" key="2">
    <source>
        <dbReference type="SAM" id="SignalP"/>
    </source>
</evidence>
<feature type="compositionally biased region" description="Basic and acidic residues" evidence="1">
    <location>
        <begin position="70"/>
        <end position="80"/>
    </location>
</feature>
<organism evidence="3">
    <name type="scientific">Timema tahoe</name>
    <dbReference type="NCBI Taxonomy" id="61484"/>
    <lineage>
        <taxon>Eukaryota</taxon>
        <taxon>Metazoa</taxon>
        <taxon>Ecdysozoa</taxon>
        <taxon>Arthropoda</taxon>
        <taxon>Hexapoda</taxon>
        <taxon>Insecta</taxon>
        <taxon>Pterygota</taxon>
        <taxon>Neoptera</taxon>
        <taxon>Polyneoptera</taxon>
        <taxon>Phasmatodea</taxon>
        <taxon>Timematodea</taxon>
        <taxon>Timematoidea</taxon>
        <taxon>Timematidae</taxon>
        <taxon>Timema</taxon>
    </lineage>
</organism>
<feature type="chain" id="PRO_5030957080" evidence="2">
    <location>
        <begin position="27"/>
        <end position="149"/>
    </location>
</feature>
<protein>
    <submittedName>
        <fullName evidence="3">Uncharacterized protein</fullName>
    </submittedName>
</protein>
<name>A0A7R9IG74_9NEOP</name>
<accession>A0A7R9IG74</accession>
<reference evidence="3" key="1">
    <citation type="submission" date="2020-11" db="EMBL/GenBank/DDBJ databases">
        <authorList>
            <person name="Tran Van P."/>
        </authorList>
    </citation>
    <scope>NUCLEOTIDE SEQUENCE</scope>
</reference>